<dbReference type="EMBL" id="CP014160">
    <property type="protein sequence ID" value="AMB94185.1"/>
    <property type="molecule type" value="Genomic_DNA"/>
</dbReference>
<keyword evidence="4" id="KW-1185">Reference proteome</keyword>
<feature type="transmembrane region" description="Helical" evidence="1">
    <location>
        <begin position="82"/>
        <end position="101"/>
    </location>
</feature>
<dbReference type="KEGG" id="asan:AWM72_05160"/>
<feature type="transmembrane region" description="Helical" evidence="1">
    <location>
        <begin position="49"/>
        <end position="70"/>
    </location>
</feature>
<dbReference type="GeneID" id="92903452"/>
<sequence>MTTHIWKRALVLAIGIAINALGIVLITKANLGTTAVSSLPLVLSLATPLSLGTLLFIFNALYIVGQMALYRRDFQSWQWLQLGVNLILSLVTDWSAAALSWLQPNTIWSQALCLVLGCAVLAFGIALEVAADWLYVSAEGIVQAITTHFAWPFGRVKIAFDGTITGLAVLFSFLLLGGLEGVGWGTLISAFLIGRFVAFYQKNLPVLGRIGAWKISDRI</sequence>
<evidence type="ECO:0000313" key="3">
    <source>
        <dbReference type="EMBL" id="PKZ22360.1"/>
    </source>
</evidence>
<dbReference type="OrthoDB" id="87655at2"/>
<dbReference type="InterPro" id="IPR038750">
    <property type="entry name" value="YczE/YyaS-like"/>
</dbReference>
<name>A0A0X8FBG8_9LACT</name>
<dbReference type="PANTHER" id="PTHR40078:SF1">
    <property type="entry name" value="INTEGRAL MEMBRANE PROTEIN"/>
    <property type="match status" value="1"/>
</dbReference>
<proteinExistence type="predicted"/>
<protein>
    <recommendedName>
        <fullName evidence="6">YitT family protein</fullName>
    </recommendedName>
</protein>
<keyword evidence="1" id="KW-0812">Transmembrane</keyword>
<evidence type="ECO:0008006" key="6">
    <source>
        <dbReference type="Google" id="ProtNLM"/>
    </source>
</evidence>
<gene>
    <name evidence="2" type="ORF">AWM72_05160</name>
    <name evidence="3" type="ORF">CYJ28_04395</name>
</gene>
<keyword evidence="1" id="KW-1133">Transmembrane helix</keyword>
<dbReference type="AlphaFoldDB" id="A0A0X8FBG8"/>
<dbReference type="Pfam" id="PF19700">
    <property type="entry name" value="DUF6198"/>
    <property type="match status" value="1"/>
</dbReference>
<evidence type="ECO:0000313" key="4">
    <source>
        <dbReference type="Proteomes" id="UP000069912"/>
    </source>
</evidence>
<keyword evidence="1" id="KW-0472">Membrane</keyword>
<dbReference type="RefSeq" id="WP_067974262.1">
    <property type="nucleotide sequence ID" value="NZ_CAJHKM010000001.1"/>
</dbReference>
<evidence type="ECO:0000256" key="1">
    <source>
        <dbReference type="SAM" id="Phobius"/>
    </source>
</evidence>
<reference evidence="2 4" key="1">
    <citation type="journal article" date="2016" name="Genome Announc.">
        <title>Complete Genome Sequences of Aerococcus christensenii CCUG 28831T, Aerococcus sanguinicola CCUG 43001T, Aerococcus urinae CCUG 36881T, Aerococcus urinaeequi CCUG 28094T, Aerococcus urinaehominis CCUG 42038 BT, and Aerococcus viridans CCUG 4311T.</title>
        <authorList>
            <person name="Carkaci D."/>
            <person name="Dargis R."/>
            <person name="Nielsen X.C."/>
            <person name="Skovgaard O."/>
            <person name="Fuursted K."/>
            <person name="Christensen J.J."/>
        </authorList>
    </citation>
    <scope>NUCLEOTIDE SEQUENCE [LARGE SCALE GENOMIC DNA]</scope>
    <source>
        <strain evidence="2 4">CCUG43001</strain>
    </source>
</reference>
<organism evidence="2 4">
    <name type="scientific">Aerococcus sanguinicola</name>
    <dbReference type="NCBI Taxonomy" id="119206"/>
    <lineage>
        <taxon>Bacteria</taxon>
        <taxon>Bacillati</taxon>
        <taxon>Bacillota</taxon>
        <taxon>Bacilli</taxon>
        <taxon>Lactobacillales</taxon>
        <taxon>Aerococcaceae</taxon>
        <taxon>Aerococcus</taxon>
    </lineage>
</organism>
<dbReference type="Proteomes" id="UP000234239">
    <property type="component" value="Unassembled WGS sequence"/>
</dbReference>
<feature type="transmembrane region" description="Helical" evidence="1">
    <location>
        <begin position="182"/>
        <end position="200"/>
    </location>
</feature>
<dbReference type="PANTHER" id="PTHR40078">
    <property type="entry name" value="INTEGRAL MEMBRANE PROTEIN-RELATED"/>
    <property type="match status" value="1"/>
</dbReference>
<accession>A0A0X8FBG8</accession>
<reference evidence="3 5" key="3">
    <citation type="submission" date="2017-12" db="EMBL/GenBank/DDBJ databases">
        <title>Phylogenetic diversity of female urinary microbiome.</title>
        <authorList>
            <person name="Thomas-White K."/>
            <person name="Wolfe A.J."/>
        </authorList>
    </citation>
    <scope>NUCLEOTIDE SEQUENCE [LARGE SCALE GENOMIC DNA]</scope>
    <source>
        <strain evidence="3 5">UMB0139</strain>
    </source>
</reference>
<feature type="transmembrane region" description="Helical" evidence="1">
    <location>
        <begin position="9"/>
        <end position="29"/>
    </location>
</feature>
<evidence type="ECO:0000313" key="2">
    <source>
        <dbReference type="EMBL" id="AMB94185.1"/>
    </source>
</evidence>
<evidence type="ECO:0000313" key="5">
    <source>
        <dbReference type="Proteomes" id="UP000234239"/>
    </source>
</evidence>
<dbReference type="EMBL" id="PKGY01000002">
    <property type="protein sequence ID" value="PKZ22360.1"/>
    <property type="molecule type" value="Genomic_DNA"/>
</dbReference>
<feature type="transmembrane region" description="Helical" evidence="1">
    <location>
        <begin position="107"/>
        <end position="127"/>
    </location>
</feature>
<dbReference type="Proteomes" id="UP000069912">
    <property type="component" value="Chromosome"/>
</dbReference>
<reference evidence="4" key="2">
    <citation type="submission" date="2016-01" db="EMBL/GenBank/DDBJ databases">
        <title>Six Aerococcus type strain genome sequencing and assembly using PacBio and Illumina Hiseq.</title>
        <authorList>
            <person name="Carkaci D."/>
            <person name="Dargis R."/>
            <person name="Nielsen X.C."/>
            <person name="Skovgaard O."/>
            <person name="Fuursted K."/>
            <person name="Christensen J.J."/>
        </authorList>
    </citation>
    <scope>NUCLEOTIDE SEQUENCE [LARGE SCALE GENOMIC DNA]</scope>
    <source>
        <strain evidence="4">CCUG43001</strain>
    </source>
</reference>